<dbReference type="Proteomes" id="UP000824214">
    <property type="component" value="Unassembled WGS sequence"/>
</dbReference>
<protein>
    <recommendedName>
        <fullName evidence="4">ABC-2 family transporter protein</fullName>
    </recommendedName>
</protein>
<feature type="transmembrane region" description="Helical" evidence="1">
    <location>
        <begin position="224"/>
        <end position="242"/>
    </location>
</feature>
<dbReference type="Pfam" id="PF12730">
    <property type="entry name" value="ABC2_membrane_4"/>
    <property type="match status" value="1"/>
</dbReference>
<evidence type="ECO:0008006" key="4">
    <source>
        <dbReference type="Google" id="ProtNLM"/>
    </source>
</evidence>
<dbReference type="EMBL" id="DWXZ01000076">
    <property type="protein sequence ID" value="HJB37216.1"/>
    <property type="molecule type" value="Genomic_DNA"/>
</dbReference>
<feature type="transmembrane region" description="Helical" evidence="1">
    <location>
        <begin position="161"/>
        <end position="186"/>
    </location>
</feature>
<comment type="caution">
    <text evidence="2">The sequence shown here is derived from an EMBL/GenBank/DDBJ whole genome shotgun (WGS) entry which is preliminary data.</text>
</comment>
<evidence type="ECO:0000256" key="1">
    <source>
        <dbReference type="SAM" id="Phobius"/>
    </source>
</evidence>
<organism evidence="2 3">
    <name type="scientific">Candidatus Acutalibacter ornithocaccae</name>
    <dbReference type="NCBI Taxonomy" id="2838416"/>
    <lineage>
        <taxon>Bacteria</taxon>
        <taxon>Bacillati</taxon>
        <taxon>Bacillota</taxon>
        <taxon>Clostridia</taxon>
        <taxon>Eubacteriales</taxon>
        <taxon>Acutalibacteraceae</taxon>
        <taxon>Acutalibacter</taxon>
    </lineage>
</organism>
<proteinExistence type="predicted"/>
<reference evidence="2" key="1">
    <citation type="journal article" date="2021" name="PeerJ">
        <title>Extensive microbial diversity within the chicken gut microbiome revealed by metagenomics and culture.</title>
        <authorList>
            <person name="Gilroy R."/>
            <person name="Ravi A."/>
            <person name="Getino M."/>
            <person name="Pursley I."/>
            <person name="Horton D.L."/>
            <person name="Alikhan N.F."/>
            <person name="Baker D."/>
            <person name="Gharbi K."/>
            <person name="Hall N."/>
            <person name="Watson M."/>
            <person name="Adriaenssens E.M."/>
            <person name="Foster-Nyarko E."/>
            <person name="Jarju S."/>
            <person name="Secka A."/>
            <person name="Antonio M."/>
            <person name="Oren A."/>
            <person name="Chaudhuri R.R."/>
            <person name="La Ragione R."/>
            <person name="Hildebrand F."/>
            <person name="Pallen M.J."/>
        </authorList>
    </citation>
    <scope>NUCLEOTIDE SEQUENCE</scope>
    <source>
        <strain evidence="2">ChiBcolR8-3208</strain>
    </source>
</reference>
<dbReference type="AlphaFoldDB" id="A0A9D2LY11"/>
<keyword evidence="1" id="KW-1133">Transmembrane helix</keyword>
<sequence length="259" mass="28388">MGKDLGAIWRNKGTRALLMLLPVTLIVLLPLVYSVAISFLPTEDSLALPQDIAAMVGNLEGYGPRRQWMAAFTTLLCPMLFLCVPIVCSVTAAARVFVGEKEGGTLETLMLSSVDAKSLLHAKVTCCTLLSMAISLVSFVAFLIVVSVADILMGAPYFFNLEWLVCMVLLMPMVALFSVLFVCWELPRVHSVGEAMQTMGYLMLPLLVLYLVQFTGVFRITVPLLLGIAVLLGVLSIVLFNVTSRQFQPERLFTTCQES</sequence>
<feature type="transmembrane region" description="Helical" evidence="1">
    <location>
        <begin position="119"/>
        <end position="149"/>
    </location>
</feature>
<keyword evidence="1" id="KW-0812">Transmembrane</keyword>
<feature type="transmembrane region" description="Helical" evidence="1">
    <location>
        <begin position="198"/>
        <end position="218"/>
    </location>
</feature>
<keyword evidence="1" id="KW-0472">Membrane</keyword>
<evidence type="ECO:0000313" key="3">
    <source>
        <dbReference type="Proteomes" id="UP000824214"/>
    </source>
</evidence>
<gene>
    <name evidence="2" type="ORF">H9942_04010</name>
</gene>
<name>A0A9D2LY11_9FIRM</name>
<feature type="transmembrane region" description="Helical" evidence="1">
    <location>
        <begin position="16"/>
        <end position="40"/>
    </location>
</feature>
<reference evidence="2" key="2">
    <citation type="submission" date="2021-04" db="EMBL/GenBank/DDBJ databases">
        <authorList>
            <person name="Gilroy R."/>
        </authorList>
    </citation>
    <scope>NUCLEOTIDE SEQUENCE</scope>
    <source>
        <strain evidence="2">ChiBcolR8-3208</strain>
    </source>
</reference>
<evidence type="ECO:0000313" key="2">
    <source>
        <dbReference type="EMBL" id="HJB37216.1"/>
    </source>
</evidence>
<feature type="transmembrane region" description="Helical" evidence="1">
    <location>
        <begin position="68"/>
        <end position="98"/>
    </location>
</feature>
<accession>A0A9D2LY11</accession>